<gene>
    <name evidence="1" type="ORF">CEXT_6981</name>
</gene>
<evidence type="ECO:0000313" key="1">
    <source>
        <dbReference type="EMBL" id="GIY58836.1"/>
    </source>
</evidence>
<evidence type="ECO:0000313" key="2">
    <source>
        <dbReference type="Proteomes" id="UP001054945"/>
    </source>
</evidence>
<name>A0AAV4UM03_CAEEX</name>
<keyword evidence="2" id="KW-1185">Reference proteome</keyword>
<dbReference type="AlphaFoldDB" id="A0AAV4UM03"/>
<sequence>MLLPRKCPRVRRQCQIAVPRLQQGGRILACQISSLQQGRNLPPPSLSPLRYSNASIAQIRSCRHLSGCGERGLRQIIR</sequence>
<protein>
    <submittedName>
        <fullName evidence="1">Uncharacterized protein</fullName>
    </submittedName>
</protein>
<dbReference type="Proteomes" id="UP001054945">
    <property type="component" value="Unassembled WGS sequence"/>
</dbReference>
<reference evidence="1 2" key="1">
    <citation type="submission" date="2021-06" db="EMBL/GenBank/DDBJ databases">
        <title>Caerostris extrusa draft genome.</title>
        <authorList>
            <person name="Kono N."/>
            <person name="Arakawa K."/>
        </authorList>
    </citation>
    <scope>NUCLEOTIDE SEQUENCE [LARGE SCALE GENOMIC DNA]</scope>
</reference>
<comment type="caution">
    <text evidence="1">The sequence shown here is derived from an EMBL/GenBank/DDBJ whole genome shotgun (WGS) entry which is preliminary data.</text>
</comment>
<accession>A0AAV4UM03</accession>
<dbReference type="EMBL" id="BPLR01013112">
    <property type="protein sequence ID" value="GIY58836.1"/>
    <property type="molecule type" value="Genomic_DNA"/>
</dbReference>
<proteinExistence type="predicted"/>
<organism evidence="1 2">
    <name type="scientific">Caerostris extrusa</name>
    <name type="common">Bark spider</name>
    <name type="synonym">Caerostris bankana</name>
    <dbReference type="NCBI Taxonomy" id="172846"/>
    <lineage>
        <taxon>Eukaryota</taxon>
        <taxon>Metazoa</taxon>
        <taxon>Ecdysozoa</taxon>
        <taxon>Arthropoda</taxon>
        <taxon>Chelicerata</taxon>
        <taxon>Arachnida</taxon>
        <taxon>Araneae</taxon>
        <taxon>Araneomorphae</taxon>
        <taxon>Entelegynae</taxon>
        <taxon>Araneoidea</taxon>
        <taxon>Araneidae</taxon>
        <taxon>Caerostris</taxon>
    </lineage>
</organism>